<keyword evidence="3" id="KW-0597">Phosphoprotein</keyword>
<dbReference type="EMBL" id="JANTQA010000029">
    <property type="protein sequence ID" value="KAJ3441752.1"/>
    <property type="molecule type" value="Genomic_DNA"/>
</dbReference>
<evidence type="ECO:0000256" key="7">
    <source>
        <dbReference type="ARBA" id="ARBA00022840"/>
    </source>
</evidence>
<organism evidence="13 14">
    <name type="scientific">Anaeramoeba flamelloides</name>
    <dbReference type="NCBI Taxonomy" id="1746091"/>
    <lineage>
        <taxon>Eukaryota</taxon>
        <taxon>Metamonada</taxon>
        <taxon>Anaeramoebidae</taxon>
        <taxon>Anaeramoeba</taxon>
    </lineage>
</organism>
<sequence length="548" mass="64776">MSLENEPIWDQYSENKNKVYKISSEVRDKSALCKSYLGKYSLEFGYYLHQRKKRIHLAKKQIQEKKMGKKGGKFVMKEVYFNESMFLRNRRTRIIVEDFITLAKIGQGSYGEVFLVKPKSTFTRSKCFPNTIDLDFQNKKLKNEEKEEINKKDQEKEKENEKKNEKEKENEKETKTEKEKNIEKETEIQKEKKKENEKETEKEKEKEKENEKERLKEKPPSVLALKRVKKSSVNTQTKMKNIWTEREVLATHNSPWLVKLLATFQDDEYLYFVMNYHSGGDLKSLISEVGAVNEDAAKFYLAEMFLSVEDLHKQGFIHRDIKPENFLISSNGHLKLTDFGLSKNIFMDQKNWKTTIERMTREETNKPKHYTLVGTPNYMSPEILSRKGYNNSIDFWALGCILYELLAGFPPFLGRGIKETLRNIIFYTKTLTSPTTTLNEQIIPEVAWDLITKLLQVPIKDKPEIFLQKMKKHKFFEGIDFDQIREITPPFVPQLENEMDISYFDTSYFQNFDGQLTTVINHVGRPKLFSKKDINNNFVGFSFRRYEY</sequence>
<gene>
    <name evidence="13" type="ORF">M0812_13766</name>
</gene>
<comment type="catalytic activity">
    <reaction evidence="8">
        <text>L-threonyl-[protein] + ATP = O-phospho-L-threonyl-[protein] + ADP + H(+)</text>
        <dbReference type="Rhea" id="RHEA:46608"/>
        <dbReference type="Rhea" id="RHEA-COMP:11060"/>
        <dbReference type="Rhea" id="RHEA-COMP:11605"/>
        <dbReference type="ChEBI" id="CHEBI:15378"/>
        <dbReference type="ChEBI" id="CHEBI:30013"/>
        <dbReference type="ChEBI" id="CHEBI:30616"/>
        <dbReference type="ChEBI" id="CHEBI:61977"/>
        <dbReference type="ChEBI" id="CHEBI:456216"/>
        <dbReference type="EC" id="2.7.11.1"/>
    </reaction>
</comment>
<accession>A0AAV7ZMQ6</accession>
<comment type="caution">
    <text evidence="13">The sequence shown here is derived from an EMBL/GenBank/DDBJ whole genome shotgun (WGS) entry which is preliminary data.</text>
</comment>
<evidence type="ECO:0000256" key="2">
    <source>
        <dbReference type="ARBA" id="ARBA00022527"/>
    </source>
</evidence>
<dbReference type="Proteomes" id="UP001146793">
    <property type="component" value="Unassembled WGS sequence"/>
</dbReference>
<dbReference type="GO" id="GO:0005815">
    <property type="term" value="C:microtubule organizing center"/>
    <property type="evidence" value="ECO:0007669"/>
    <property type="project" value="UniProtKB-ARBA"/>
</dbReference>
<evidence type="ECO:0000313" key="14">
    <source>
        <dbReference type="Proteomes" id="UP001146793"/>
    </source>
</evidence>
<dbReference type="Pfam" id="PF00069">
    <property type="entry name" value="Pkinase"/>
    <property type="match status" value="1"/>
</dbReference>
<evidence type="ECO:0000256" key="1">
    <source>
        <dbReference type="ARBA" id="ARBA00012513"/>
    </source>
</evidence>
<comment type="catalytic activity">
    <reaction evidence="9">
        <text>L-seryl-[protein] + ATP = O-phospho-L-seryl-[protein] + ADP + H(+)</text>
        <dbReference type="Rhea" id="RHEA:17989"/>
        <dbReference type="Rhea" id="RHEA-COMP:9863"/>
        <dbReference type="Rhea" id="RHEA-COMP:11604"/>
        <dbReference type="ChEBI" id="CHEBI:15378"/>
        <dbReference type="ChEBI" id="CHEBI:29999"/>
        <dbReference type="ChEBI" id="CHEBI:30616"/>
        <dbReference type="ChEBI" id="CHEBI:83421"/>
        <dbReference type="ChEBI" id="CHEBI:456216"/>
        <dbReference type="EC" id="2.7.11.1"/>
    </reaction>
</comment>
<feature type="domain" description="AGC-kinase C-terminal" evidence="12">
    <location>
        <begin position="477"/>
        <end position="548"/>
    </location>
</feature>
<evidence type="ECO:0000259" key="12">
    <source>
        <dbReference type="PROSITE" id="PS51285"/>
    </source>
</evidence>
<evidence type="ECO:0000256" key="6">
    <source>
        <dbReference type="ARBA" id="ARBA00022777"/>
    </source>
</evidence>
<evidence type="ECO:0000256" key="9">
    <source>
        <dbReference type="ARBA" id="ARBA00048679"/>
    </source>
</evidence>
<keyword evidence="5" id="KW-0547">Nucleotide-binding</keyword>
<protein>
    <recommendedName>
        <fullName evidence="1">non-specific serine/threonine protein kinase</fullName>
        <ecNumber evidence="1">2.7.11.1</ecNumber>
    </recommendedName>
</protein>
<proteinExistence type="predicted"/>
<dbReference type="GO" id="GO:0005524">
    <property type="term" value="F:ATP binding"/>
    <property type="evidence" value="ECO:0007669"/>
    <property type="project" value="UniProtKB-KW"/>
</dbReference>
<dbReference type="AlphaFoldDB" id="A0AAV7ZMQ6"/>
<dbReference type="PANTHER" id="PTHR24356">
    <property type="entry name" value="SERINE/THREONINE-PROTEIN KINASE"/>
    <property type="match status" value="1"/>
</dbReference>
<evidence type="ECO:0000256" key="5">
    <source>
        <dbReference type="ARBA" id="ARBA00022741"/>
    </source>
</evidence>
<dbReference type="InterPro" id="IPR011009">
    <property type="entry name" value="Kinase-like_dom_sf"/>
</dbReference>
<evidence type="ECO:0000256" key="3">
    <source>
        <dbReference type="ARBA" id="ARBA00022553"/>
    </source>
</evidence>
<dbReference type="GO" id="GO:0004674">
    <property type="term" value="F:protein serine/threonine kinase activity"/>
    <property type="evidence" value="ECO:0007669"/>
    <property type="project" value="UniProtKB-KW"/>
</dbReference>
<name>A0AAV7ZMQ6_9EUKA</name>
<dbReference type="SMART" id="SM00133">
    <property type="entry name" value="S_TK_X"/>
    <property type="match status" value="1"/>
</dbReference>
<dbReference type="PANTHER" id="PTHR24356:SF417">
    <property type="entry name" value="CELL CYCLE PROTEIN KINASE DBF2-RELATED"/>
    <property type="match status" value="1"/>
</dbReference>
<dbReference type="PROSITE" id="PS50011">
    <property type="entry name" value="PROTEIN_KINASE_DOM"/>
    <property type="match status" value="1"/>
</dbReference>
<keyword evidence="4" id="KW-0808">Transferase</keyword>
<dbReference type="SMART" id="SM00220">
    <property type="entry name" value="S_TKc"/>
    <property type="match status" value="1"/>
</dbReference>
<dbReference type="InterPro" id="IPR008271">
    <property type="entry name" value="Ser/Thr_kinase_AS"/>
</dbReference>
<dbReference type="InterPro" id="IPR000961">
    <property type="entry name" value="AGC-kinase_C"/>
</dbReference>
<feature type="domain" description="Protein kinase" evidence="11">
    <location>
        <begin position="99"/>
        <end position="476"/>
    </location>
</feature>
<feature type="region of interest" description="Disordered" evidence="10">
    <location>
        <begin position="144"/>
        <end position="219"/>
    </location>
</feature>
<dbReference type="GO" id="GO:0035556">
    <property type="term" value="P:intracellular signal transduction"/>
    <property type="evidence" value="ECO:0007669"/>
    <property type="project" value="TreeGrafter"/>
</dbReference>
<dbReference type="FunFam" id="1.10.510.10:FF:000024">
    <property type="entry name" value="Probable serine/threonine-protein kinase cot-1"/>
    <property type="match status" value="1"/>
</dbReference>
<dbReference type="Gene3D" id="1.10.510.10">
    <property type="entry name" value="Transferase(Phosphotransferase) domain 1"/>
    <property type="match status" value="1"/>
</dbReference>
<dbReference type="PROSITE" id="PS51285">
    <property type="entry name" value="AGC_KINASE_CTER"/>
    <property type="match status" value="1"/>
</dbReference>
<dbReference type="Gene3D" id="3.30.200.20">
    <property type="entry name" value="Phosphorylase Kinase, domain 1"/>
    <property type="match status" value="2"/>
</dbReference>
<keyword evidence="6 13" id="KW-0418">Kinase</keyword>
<evidence type="ECO:0000256" key="10">
    <source>
        <dbReference type="SAM" id="MobiDB-lite"/>
    </source>
</evidence>
<keyword evidence="2" id="KW-0723">Serine/threonine-protein kinase</keyword>
<evidence type="ECO:0000313" key="13">
    <source>
        <dbReference type="EMBL" id="KAJ3441752.1"/>
    </source>
</evidence>
<reference evidence="13" key="1">
    <citation type="submission" date="2022-08" db="EMBL/GenBank/DDBJ databases">
        <title>Novel sulphate-reducing endosymbionts in the free-living metamonad Anaeramoeba.</title>
        <authorList>
            <person name="Jerlstrom-Hultqvist J."/>
            <person name="Cepicka I."/>
            <person name="Gallot-Lavallee L."/>
            <person name="Salas-Leiva D."/>
            <person name="Curtis B.A."/>
            <person name="Zahonova K."/>
            <person name="Pipaliya S."/>
            <person name="Dacks J."/>
            <person name="Roger A.J."/>
        </authorList>
    </citation>
    <scope>NUCLEOTIDE SEQUENCE</scope>
    <source>
        <strain evidence="13">Busselton2</strain>
    </source>
</reference>
<dbReference type="GO" id="GO:0007010">
    <property type="term" value="P:cytoskeleton organization"/>
    <property type="evidence" value="ECO:0007669"/>
    <property type="project" value="UniProtKB-ARBA"/>
</dbReference>
<evidence type="ECO:0000259" key="11">
    <source>
        <dbReference type="PROSITE" id="PS50011"/>
    </source>
</evidence>
<evidence type="ECO:0000256" key="4">
    <source>
        <dbReference type="ARBA" id="ARBA00022679"/>
    </source>
</evidence>
<dbReference type="InterPro" id="IPR000719">
    <property type="entry name" value="Prot_kinase_dom"/>
</dbReference>
<dbReference type="SUPFAM" id="SSF56112">
    <property type="entry name" value="Protein kinase-like (PK-like)"/>
    <property type="match status" value="1"/>
</dbReference>
<evidence type="ECO:0000256" key="8">
    <source>
        <dbReference type="ARBA" id="ARBA00047899"/>
    </source>
</evidence>
<keyword evidence="7" id="KW-0067">ATP-binding</keyword>
<dbReference type="InterPro" id="IPR050236">
    <property type="entry name" value="Ser_Thr_kinase_AGC"/>
</dbReference>
<dbReference type="PROSITE" id="PS00108">
    <property type="entry name" value="PROTEIN_KINASE_ST"/>
    <property type="match status" value="1"/>
</dbReference>
<dbReference type="EC" id="2.7.11.1" evidence="1"/>